<protein>
    <recommendedName>
        <fullName evidence="3">Reverse transcriptase domain-containing protein</fullName>
    </recommendedName>
</protein>
<keyword evidence="2" id="KW-1185">Reference proteome</keyword>
<dbReference type="AlphaFoldDB" id="A0AA47N4D0"/>
<comment type="caution">
    <text evidence="1">The sequence shown here is derived from an EMBL/GenBank/DDBJ whole genome shotgun (WGS) entry which is preliminary data.</text>
</comment>
<dbReference type="PANTHER" id="PTHR47510:SF3">
    <property type="entry name" value="ENDO_EXONUCLEASE_PHOSPHATASE DOMAIN-CONTAINING PROTEIN"/>
    <property type="match status" value="1"/>
</dbReference>
<sequence length="467" mass="53654">MDTAISPQESSSKKRIYLRNQLLALRTIGHSGTDNINHIPKELRRPYRGSRAGAKVKARVLVKRWKFKPSIPLCVMGNVNSFTNKTDELASLVKNVKLYRECSLMCLTETWLNNNIPDASIELTGFSHVRADRDPSWNHNLVFLHPQYTPLVHRQKHTMRSFRKWSPETEEALRDCFDSTDWSVLQESHGEDIEGVTNCTTDYLNFCMDIVVPTRTVCCYLNSKPWITTDVKNLLNRKKQVFKEGDLTEMKRVQGELKVGLREAKELYKKKIEQKMQRNSIREVWEAMKTITGSKRSNGTVDGDVVKANELNHFYNRFDVSTPAAPTVRGQLRGLRPGKAVGPDKVCPRLLKVCATELGEPLQYVFNLSLRLGKVPTMWKTSCLIPVPKKTHPSQLNDFRPVVLTSHMMKTMEQLLLKILRPQVCHALDPLQFAYQEKVGVEDAITYLLHRTHSSGQRERRCENHVF</sequence>
<gene>
    <name evidence="1" type="ORF">N1851_006436</name>
</gene>
<proteinExistence type="predicted"/>
<dbReference type="EMBL" id="JAOPHQ010001136">
    <property type="protein sequence ID" value="KAK0152203.1"/>
    <property type="molecule type" value="Genomic_DNA"/>
</dbReference>
<evidence type="ECO:0008006" key="3">
    <source>
        <dbReference type="Google" id="ProtNLM"/>
    </source>
</evidence>
<dbReference type="Proteomes" id="UP001174136">
    <property type="component" value="Unassembled WGS sequence"/>
</dbReference>
<dbReference type="PANTHER" id="PTHR47510">
    <property type="entry name" value="REVERSE TRANSCRIPTASE DOMAIN-CONTAINING PROTEIN"/>
    <property type="match status" value="1"/>
</dbReference>
<accession>A0AA47N4D0</accession>
<organism evidence="1 2">
    <name type="scientific">Merluccius polli</name>
    <name type="common">Benguela hake</name>
    <name type="synonym">Merluccius cadenati</name>
    <dbReference type="NCBI Taxonomy" id="89951"/>
    <lineage>
        <taxon>Eukaryota</taxon>
        <taxon>Metazoa</taxon>
        <taxon>Chordata</taxon>
        <taxon>Craniata</taxon>
        <taxon>Vertebrata</taxon>
        <taxon>Euteleostomi</taxon>
        <taxon>Actinopterygii</taxon>
        <taxon>Neopterygii</taxon>
        <taxon>Teleostei</taxon>
        <taxon>Neoteleostei</taxon>
        <taxon>Acanthomorphata</taxon>
        <taxon>Zeiogadaria</taxon>
        <taxon>Gadariae</taxon>
        <taxon>Gadiformes</taxon>
        <taxon>Gadoidei</taxon>
        <taxon>Merlucciidae</taxon>
        <taxon>Merluccius</taxon>
    </lineage>
</organism>
<name>A0AA47N4D0_MERPO</name>
<evidence type="ECO:0000313" key="1">
    <source>
        <dbReference type="EMBL" id="KAK0152203.1"/>
    </source>
</evidence>
<reference evidence="1" key="1">
    <citation type="journal article" date="2023" name="Front. Mar. Sci.">
        <title>A new Merluccius polli reference genome to investigate the effects of global change in West African waters.</title>
        <authorList>
            <person name="Mateo J.L."/>
            <person name="Blanco-Fernandez C."/>
            <person name="Garcia-Vazquez E."/>
            <person name="Machado-Schiaffino G."/>
        </authorList>
    </citation>
    <scope>NUCLEOTIDE SEQUENCE</scope>
    <source>
        <strain evidence="1">C29</strain>
        <tissue evidence="1">Fin</tissue>
    </source>
</reference>
<evidence type="ECO:0000313" key="2">
    <source>
        <dbReference type="Proteomes" id="UP001174136"/>
    </source>
</evidence>